<gene>
    <name evidence="8" type="ORF">SAMN05421510_10046</name>
</gene>
<dbReference type="Proteomes" id="UP000181998">
    <property type="component" value="Unassembled WGS sequence"/>
</dbReference>
<dbReference type="EMBL" id="FOFX01000004">
    <property type="protein sequence ID" value="SEP76857.1"/>
    <property type="molecule type" value="Genomic_DNA"/>
</dbReference>
<evidence type="ECO:0000313" key="9">
    <source>
        <dbReference type="Proteomes" id="UP000181998"/>
    </source>
</evidence>
<dbReference type="InterPro" id="IPR027417">
    <property type="entry name" value="P-loop_NTPase"/>
</dbReference>
<evidence type="ECO:0000256" key="4">
    <source>
        <dbReference type="ARBA" id="ARBA00022692"/>
    </source>
</evidence>
<proteinExistence type="inferred from homology"/>
<accession>A0A1H9AK40</accession>
<evidence type="ECO:0000256" key="7">
    <source>
        <dbReference type="SAM" id="Phobius"/>
    </source>
</evidence>
<dbReference type="InterPro" id="IPR003688">
    <property type="entry name" value="TraG/VirD4"/>
</dbReference>
<evidence type="ECO:0000256" key="2">
    <source>
        <dbReference type="ARBA" id="ARBA00008806"/>
    </source>
</evidence>
<dbReference type="SUPFAM" id="SSF52540">
    <property type="entry name" value="P-loop containing nucleoside triphosphate hydrolases"/>
    <property type="match status" value="1"/>
</dbReference>
<dbReference type="RefSeq" id="WP_074719684.1">
    <property type="nucleotide sequence ID" value="NZ_FOFX01000004.1"/>
</dbReference>
<keyword evidence="6 7" id="KW-0472">Membrane</keyword>
<dbReference type="Pfam" id="PF02534">
    <property type="entry name" value="T4SS-DNA_transf"/>
    <property type="match status" value="1"/>
</dbReference>
<comment type="similarity">
    <text evidence="2">Belongs to the VirD4/TraG family.</text>
</comment>
<feature type="transmembrane region" description="Helical" evidence="7">
    <location>
        <begin position="12"/>
        <end position="29"/>
    </location>
</feature>
<name>A0A1H9AK40_9PROT</name>
<keyword evidence="5 7" id="KW-1133">Transmembrane helix</keyword>
<sequence>MSRYSNNQHPTSLLTLFSITAALLWWAYNLNPPLLHGRIDWLPASIYFLAGLASLQTFLRILQNLAHYVDLLSSHEPTGQKGSATWATVKEFKDGLTKNKSGPFWGRFVGSSSPALFFDFVSNAMTIAPAGSGKGIYTVVTNIMSIFHGKVICDFKGELTCMCKIALEKRGEIVRVLNPGNLWSDIIGSSSDSYSPLDIISDDLARPGGLRDVMDDLREMAAQILPEPEGKETDNSYFREGSRSLISISIIFEIMVDLYDATLSSVALQLENRQRLEDTARYIAGVTLDGKPHPDGPFPIEHTEWAKVHDPQDVVEFAKLVRARAHNLIALMSGGDSRTFDSFITAAQQALAPFAFGRLAPAMGRSTFDMRDLKEGKKPTTLFIVADSSRMESFKAYLGLMQWCSMTVVKRHPNKERPVYYILDEATAYKVNGLEGLLTWGRSYFLRIFLIFQDLAEFERTYGKTALDTLLSETEIKQFLPGQRSPKTLELISKQMLGEQSVLAMGANRSIDHLGLNETISEVGRPLATPDEIRRMDKGILFVRQYRPILFEPISYAEIEPWRSQVGINPFHGKPFRKKIKLRL</sequence>
<dbReference type="PANTHER" id="PTHR37937:SF1">
    <property type="entry name" value="CONJUGATIVE TRANSFER: DNA TRANSPORT"/>
    <property type="match status" value="1"/>
</dbReference>
<dbReference type="OrthoDB" id="9759295at2"/>
<evidence type="ECO:0000256" key="1">
    <source>
        <dbReference type="ARBA" id="ARBA00004651"/>
    </source>
</evidence>
<dbReference type="PANTHER" id="PTHR37937">
    <property type="entry name" value="CONJUGATIVE TRANSFER: DNA TRANSPORT"/>
    <property type="match status" value="1"/>
</dbReference>
<dbReference type="CDD" id="cd01127">
    <property type="entry name" value="TrwB_TraG_TraD_VirD4"/>
    <property type="match status" value="1"/>
</dbReference>
<organism evidence="8 9">
    <name type="scientific">Nitrosomonas ureae</name>
    <dbReference type="NCBI Taxonomy" id="44577"/>
    <lineage>
        <taxon>Bacteria</taxon>
        <taxon>Pseudomonadati</taxon>
        <taxon>Pseudomonadota</taxon>
        <taxon>Betaproteobacteria</taxon>
        <taxon>Nitrosomonadales</taxon>
        <taxon>Nitrosomonadaceae</taxon>
        <taxon>Nitrosomonas</taxon>
    </lineage>
</organism>
<dbReference type="AlphaFoldDB" id="A0A1H9AK40"/>
<keyword evidence="3" id="KW-1003">Cell membrane</keyword>
<dbReference type="InterPro" id="IPR051539">
    <property type="entry name" value="T4SS-coupling_protein"/>
</dbReference>
<dbReference type="Gene3D" id="3.40.50.300">
    <property type="entry name" value="P-loop containing nucleotide triphosphate hydrolases"/>
    <property type="match status" value="1"/>
</dbReference>
<evidence type="ECO:0000256" key="3">
    <source>
        <dbReference type="ARBA" id="ARBA00022475"/>
    </source>
</evidence>
<reference evidence="8 9" key="1">
    <citation type="submission" date="2016-10" db="EMBL/GenBank/DDBJ databases">
        <authorList>
            <person name="de Groot N.N."/>
        </authorList>
    </citation>
    <scope>NUCLEOTIDE SEQUENCE [LARGE SCALE GENOMIC DNA]</scope>
    <source>
        <strain evidence="8 9">Nm9</strain>
    </source>
</reference>
<protein>
    <submittedName>
        <fullName evidence="8">Type IV secretion system protein VirD4</fullName>
    </submittedName>
</protein>
<evidence type="ECO:0000256" key="6">
    <source>
        <dbReference type="ARBA" id="ARBA00023136"/>
    </source>
</evidence>
<evidence type="ECO:0000313" key="8">
    <source>
        <dbReference type="EMBL" id="SEP76857.1"/>
    </source>
</evidence>
<comment type="subcellular location">
    <subcellularLocation>
        <location evidence="1">Cell membrane</location>
        <topology evidence="1">Multi-pass membrane protein</topology>
    </subcellularLocation>
</comment>
<evidence type="ECO:0000256" key="5">
    <source>
        <dbReference type="ARBA" id="ARBA00022989"/>
    </source>
</evidence>
<keyword evidence="4 7" id="KW-0812">Transmembrane</keyword>
<dbReference type="GO" id="GO:0005886">
    <property type="term" value="C:plasma membrane"/>
    <property type="evidence" value="ECO:0007669"/>
    <property type="project" value="UniProtKB-SubCell"/>
</dbReference>